<dbReference type="InterPro" id="IPR029055">
    <property type="entry name" value="Ntn_hydrolases_N"/>
</dbReference>
<dbReference type="Proteomes" id="UP000324233">
    <property type="component" value="Chromosome"/>
</dbReference>
<dbReference type="GO" id="GO:0006002">
    <property type="term" value="P:fructose 6-phosphate metabolic process"/>
    <property type="evidence" value="ECO:0007669"/>
    <property type="project" value="TreeGrafter"/>
</dbReference>
<dbReference type="InterPro" id="IPR017932">
    <property type="entry name" value="GATase_2_dom"/>
</dbReference>
<evidence type="ECO:0000313" key="14">
    <source>
        <dbReference type="Proteomes" id="UP000324233"/>
    </source>
</evidence>
<feature type="initiator methionine" description="Removed" evidence="10">
    <location>
        <position position="10"/>
    </location>
</feature>
<evidence type="ECO:0000256" key="9">
    <source>
        <dbReference type="ARBA" id="ARBA00022962"/>
    </source>
</evidence>
<keyword evidence="6 10" id="KW-0032">Aminotransferase</keyword>
<dbReference type="HAMAP" id="MF_00164">
    <property type="entry name" value="GlmS"/>
    <property type="match status" value="1"/>
</dbReference>
<dbReference type="EC" id="2.6.1.16" evidence="3 10"/>
<dbReference type="InterPro" id="IPR001347">
    <property type="entry name" value="SIS_dom"/>
</dbReference>
<reference evidence="13 14" key="1">
    <citation type="submission" date="2019-08" db="EMBL/GenBank/DDBJ databases">
        <title>Deep-cultivation of Planctomycetes and their phenomic and genomic characterization uncovers novel biology.</title>
        <authorList>
            <person name="Wiegand S."/>
            <person name="Jogler M."/>
            <person name="Boedeker C."/>
            <person name="Pinto D."/>
            <person name="Vollmers J."/>
            <person name="Rivas-Marin E."/>
            <person name="Kohn T."/>
            <person name="Peeters S.H."/>
            <person name="Heuer A."/>
            <person name="Rast P."/>
            <person name="Oberbeckmann S."/>
            <person name="Bunk B."/>
            <person name="Jeske O."/>
            <person name="Meyerdierks A."/>
            <person name="Storesund J.E."/>
            <person name="Kallscheuer N."/>
            <person name="Luecker S."/>
            <person name="Lage O.M."/>
            <person name="Pohl T."/>
            <person name="Merkel B.J."/>
            <person name="Hornburger P."/>
            <person name="Mueller R.-W."/>
            <person name="Bruemmer F."/>
            <person name="Labrenz M."/>
            <person name="Spormann A.M."/>
            <person name="Op den Camp H."/>
            <person name="Overmann J."/>
            <person name="Amann R."/>
            <person name="Jetten M.S.M."/>
            <person name="Mascher T."/>
            <person name="Medema M.H."/>
            <person name="Devos D.P."/>
            <person name="Kaster A.-K."/>
            <person name="Ovreas L."/>
            <person name="Rohde M."/>
            <person name="Galperin M.Y."/>
            <person name="Jogler C."/>
        </authorList>
    </citation>
    <scope>NUCLEOTIDE SEQUENCE [LARGE SCALE GENOMIC DNA]</scope>
    <source>
        <strain evidence="13 14">OJF2</strain>
    </source>
</reference>
<proteinExistence type="inferred from homology"/>
<evidence type="ECO:0000313" key="13">
    <source>
        <dbReference type="EMBL" id="QEH32808.1"/>
    </source>
</evidence>
<keyword evidence="5 10" id="KW-0963">Cytoplasm</keyword>
<dbReference type="FunFam" id="3.40.50.10490:FF:000001">
    <property type="entry name" value="Glutamine--fructose-6-phosphate aminotransferase [isomerizing]"/>
    <property type="match status" value="1"/>
</dbReference>
<evidence type="ECO:0000259" key="12">
    <source>
        <dbReference type="PROSITE" id="PS51464"/>
    </source>
</evidence>
<keyword evidence="9" id="KW-0315">Glutamine amidotransferase</keyword>
<dbReference type="PANTHER" id="PTHR10937">
    <property type="entry name" value="GLUCOSAMINE--FRUCTOSE-6-PHOSPHATE AMINOTRANSFERASE, ISOMERIZING"/>
    <property type="match status" value="1"/>
</dbReference>
<dbReference type="CDD" id="cd00714">
    <property type="entry name" value="GFAT"/>
    <property type="match status" value="1"/>
</dbReference>
<evidence type="ECO:0000259" key="11">
    <source>
        <dbReference type="PROSITE" id="PS51278"/>
    </source>
</evidence>
<dbReference type="AlphaFoldDB" id="A0A5B9VX13"/>
<evidence type="ECO:0000256" key="5">
    <source>
        <dbReference type="ARBA" id="ARBA00022490"/>
    </source>
</evidence>
<dbReference type="InterPro" id="IPR046348">
    <property type="entry name" value="SIS_dom_sf"/>
</dbReference>
<dbReference type="FunFam" id="3.40.50.10490:FF:000002">
    <property type="entry name" value="Glutamine--fructose-6-phosphate aminotransferase [isomerizing]"/>
    <property type="match status" value="1"/>
</dbReference>
<dbReference type="NCBIfam" id="TIGR01135">
    <property type="entry name" value="glmS"/>
    <property type="match status" value="1"/>
</dbReference>
<sequence length="622" mass="67380">MRPGPGGTIMCGIVGYTGLHQASPILVSGLRRLEYRGYDSAGVAAVEDDRLEVRKRAGRVRALEELLDEMPLHARCGISHTRWATHGPASDRNAHPHLGGRGGRMTVALVHNGVIENHVALRRELEAEGFLFQSQTDTEVIAHLVARELEKADDPFLAVRRALPRLEGTYGLGVVCAGHPGVVVGARFGSPLVVGVGDSEHLLASDAVAIAPHTARVAYLQDGEVVRLTPQDFQIQHLEKGPITPRIDRIDWKPDAVELGGHAHYMLKEIREQPETVTDACRGRLIRAEGTAHFGGLNLSPRQLRRVRRVVFAACGTSWHAAMVGEYLIERLADLPVEVEYASEFRYRNAPLDDRTLVFVLSQSGETADTLGALREARRRGHPTLAIVNTVGSTIAREADGGIYLHAGPEVGVASTKAFSAQVVVLAMLALHLGRLRHLSFPDGMAVLEAIESVPALMGEVLKTEAKIDEAAALMTQARNALYLGRDIHFPVALEGALKLKEISYLHAEGYPTAEMKHGPIALVDRETPCVFVAPKGSLHAKTLSNVEEVKARHGTIIGVGTEGDEGLASLSDIFLPIPEAPEVIQPLLAVVPLQLLAYHVARRRGCDIDKPRNLAKSVTVE</sequence>
<comment type="function">
    <text evidence="10">Catalyzes the first step in hexosamine metabolism, converting fructose-6P into glucosamine-6P using glutamine as a nitrogen source.</text>
</comment>
<evidence type="ECO:0000256" key="7">
    <source>
        <dbReference type="ARBA" id="ARBA00022679"/>
    </source>
</evidence>
<dbReference type="Pfam" id="PF13522">
    <property type="entry name" value="GATase_6"/>
    <property type="match status" value="1"/>
</dbReference>
<dbReference type="InterPro" id="IPR035490">
    <property type="entry name" value="GlmS/FrlB_SIS"/>
</dbReference>
<accession>A0A5B9VX13</accession>
<dbReference type="GO" id="GO:0006487">
    <property type="term" value="P:protein N-linked glycosylation"/>
    <property type="evidence" value="ECO:0007669"/>
    <property type="project" value="TreeGrafter"/>
</dbReference>
<dbReference type="PANTHER" id="PTHR10937:SF0">
    <property type="entry name" value="GLUTAMINE--FRUCTOSE-6-PHOSPHATE TRANSAMINASE (ISOMERIZING)"/>
    <property type="match status" value="1"/>
</dbReference>
<keyword evidence="14" id="KW-1185">Reference proteome</keyword>
<dbReference type="CDD" id="cd05009">
    <property type="entry name" value="SIS_GlmS_GlmD_2"/>
    <property type="match status" value="1"/>
</dbReference>
<dbReference type="EMBL" id="CP042997">
    <property type="protein sequence ID" value="QEH32808.1"/>
    <property type="molecule type" value="Genomic_DNA"/>
</dbReference>
<keyword evidence="7 10" id="KW-0808">Transferase</keyword>
<dbReference type="NCBIfam" id="NF001484">
    <property type="entry name" value="PRK00331.1"/>
    <property type="match status" value="1"/>
</dbReference>
<protein>
    <recommendedName>
        <fullName evidence="4 10">Glutamine--fructose-6-phosphate aminotransferase [isomerizing]</fullName>
        <ecNumber evidence="3 10">2.6.1.16</ecNumber>
    </recommendedName>
    <alternativeName>
        <fullName evidence="10">D-fructose-6-phosphate amidotransferase</fullName>
    </alternativeName>
    <alternativeName>
        <fullName evidence="10">GFAT</fullName>
    </alternativeName>
    <alternativeName>
        <fullName evidence="10">Glucosamine-6-phosphate synthase</fullName>
    </alternativeName>
    <alternativeName>
        <fullName evidence="10">Hexosephosphate aminotransferase</fullName>
    </alternativeName>
    <alternativeName>
        <fullName evidence="10">L-glutamine--D-fructose-6-phosphate amidotransferase</fullName>
    </alternativeName>
</protein>
<evidence type="ECO:0000256" key="6">
    <source>
        <dbReference type="ARBA" id="ARBA00022576"/>
    </source>
</evidence>
<dbReference type="PROSITE" id="PS51464">
    <property type="entry name" value="SIS"/>
    <property type="match status" value="2"/>
</dbReference>
<evidence type="ECO:0000256" key="2">
    <source>
        <dbReference type="ARBA" id="ARBA00004496"/>
    </source>
</evidence>
<feature type="domain" description="SIS" evidence="12">
    <location>
        <begin position="471"/>
        <end position="612"/>
    </location>
</feature>
<dbReference type="GO" id="GO:0006047">
    <property type="term" value="P:UDP-N-acetylglucosamine metabolic process"/>
    <property type="evidence" value="ECO:0007669"/>
    <property type="project" value="TreeGrafter"/>
</dbReference>
<dbReference type="InterPro" id="IPR005855">
    <property type="entry name" value="GFAT"/>
</dbReference>
<dbReference type="Gene3D" id="3.40.50.10490">
    <property type="entry name" value="Glucose-6-phosphate isomerase like protein, domain 1"/>
    <property type="match status" value="2"/>
</dbReference>
<dbReference type="GO" id="GO:0097367">
    <property type="term" value="F:carbohydrate derivative binding"/>
    <property type="evidence" value="ECO:0007669"/>
    <property type="project" value="InterPro"/>
</dbReference>
<evidence type="ECO:0000256" key="10">
    <source>
        <dbReference type="HAMAP-Rule" id="MF_00164"/>
    </source>
</evidence>
<feature type="active site" description="Nucleophile; for GATase activity" evidence="10">
    <location>
        <position position="11"/>
    </location>
</feature>
<dbReference type="SUPFAM" id="SSF53697">
    <property type="entry name" value="SIS domain"/>
    <property type="match status" value="1"/>
</dbReference>
<dbReference type="GO" id="GO:0004360">
    <property type="term" value="F:glutamine-fructose-6-phosphate transaminase (isomerizing) activity"/>
    <property type="evidence" value="ECO:0007669"/>
    <property type="project" value="UniProtKB-UniRule"/>
</dbReference>
<dbReference type="PROSITE" id="PS51278">
    <property type="entry name" value="GATASE_TYPE_2"/>
    <property type="match status" value="1"/>
</dbReference>
<dbReference type="SUPFAM" id="SSF56235">
    <property type="entry name" value="N-terminal nucleophile aminohydrolases (Ntn hydrolases)"/>
    <property type="match status" value="1"/>
</dbReference>
<gene>
    <name evidence="10 13" type="primary">glmS</name>
    <name evidence="13" type="ORF">OJF2_12920</name>
</gene>
<dbReference type="Gene3D" id="3.60.20.10">
    <property type="entry name" value="Glutamine Phosphoribosylpyrophosphate, subunit 1, domain 1"/>
    <property type="match status" value="1"/>
</dbReference>
<feature type="active site" description="For Fru-6P isomerization activity" evidence="10">
    <location>
        <position position="617"/>
    </location>
</feature>
<evidence type="ECO:0000256" key="1">
    <source>
        <dbReference type="ARBA" id="ARBA00001031"/>
    </source>
</evidence>
<feature type="domain" description="SIS" evidence="12">
    <location>
        <begin position="300"/>
        <end position="439"/>
    </location>
</feature>
<dbReference type="GO" id="GO:0046349">
    <property type="term" value="P:amino sugar biosynthetic process"/>
    <property type="evidence" value="ECO:0007669"/>
    <property type="project" value="UniProtKB-ARBA"/>
</dbReference>
<dbReference type="KEGG" id="agv:OJF2_12920"/>
<dbReference type="InterPro" id="IPR035466">
    <property type="entry name" value="GlmS/AgaS_SIS"/>
</dbReference>
<dbReference type="GO" id="GO:0005829">
    <property type="term" value="C:cytosol"/>
    <property type="evidence" value="ECO:0007669"/>
    <property type="project" value="TreeGrafter"/>
</dbReference>
<comment type="subunit">
    <text evidence="10">Homodimer.</text>
</comment>
<evidence type="ECO:0000256" key="8">
    <source>
        <dbReference type="ARBA" id="ARBA00022737"/>
    </source>
</evidence>
<evidence type="ECO:0000256" key="4">
    <source>
        <dbReference type="ARBA" id="ARBA00016090"/>
    </source>
</evidence>
<dbReference type="CDD" id="cd05008">
    <property type="entry name" value="SIS_GlmS_GlmD_1"/>
    <property type="match status" value="1"/>
</dbReference>
<comment type="catalytic activity">
    <reaction evidence="1 10">
        <text>D-fructose 6-phosphate + L-glutamine = D-glucosamine 6-phosphate + L-glutamate</text>
        <dbReference type="Rhea" id="RHEA:13237"/>
        <dbReference type="ChEBI" id="CHEBI:29985"/>
        <dbReference type="ChEBI" id="CHEBI:58359"/>
        <dbReference type="ChEBI" id="CHEBI:58725"/>
        <dbReference type="ChEBI" id="CHEBI:61527"/>
        <dbReference type="EC" id="2.6.1.16"/>
    </reaction>
</comment>
<evidence type="ECO:0000256" key="3">
    <source>
        <dbReference type="ARBA" id="ARBA00012916"/>
    </source>
</evidence>
<dbReference type="InterPro" id="IPR047084">
    <property type="entry name" value="GFAT_N"/>
</dbReference>
<feature type="domain" description="Glutamine amidotransferase type-2" evidence="11">
    <location>
        <begin position="11"/>
        <end position="231"/>
    </location>
</feature>
<comment type="subcellular location">
    <subcellularLocation>
        <location evidence="2 10">Cytoplasm</location>
    </subcellularLocation>
</comment>
<dbReference type="GO" id="GO:0005975">
    <property type="term" value="P:carbohydrate metabolic process"/>
    <property type="evidence" value="ECO:0007669"/>
    <property type="project" value="UniProtKB-UniRule"/>
</dbReference>
<name>A0A5B9VX13_9BACT</name>
<dbReference type="FunFam" id="3.60.20.10:FF:000006">
    <property type="entry name" value="Glutamine--fructose-6-phosphate aminotransferase [isomerizing]"/>
    <property type="match status" value="1"/>
</dbReference>
<dbReference type="Pfam" id="PF01380">
    <property type="entry name" value="SIS"/>
    <property type="match status" value="2"/>
</dbReference>
<organism evidence="13 14">
    <name type="scientific">Aquisphaera giovannonii</name>
    <dbReference type="NCBI Taxonomy" id="406548"/>
    <lineage>
        <taxon>Bacteria</taxon>
        <taxon>Pseudomonadati</taxon>
        <taxon>Planctomycetota</taxon>
        <taxon>Planctomycetia</taxon>
        <taxon>Isosphaerales</taxon>
        <taxon>Isosphaeraceae</taxon>
        <taxon>Aquisphaera</taxon>
    </lineage>
</organism>
<keyword evidence="8" id="KW-0677">Repeat</keyword>